<dbReference type="KEGG" id="pmf:P9303_12421"/>
<sequence>MPVNLTITRRLAVNLPLSLAAEVERLARNERRSIASWLRNAIEDQVLLELNREQHRS</sequence>
<evidence type="ECO:0000313" key="2">
    <source>
        <dbReference type="Proteomes" id="UP000002274"/>
    </source>
</evidence>
<evidence type="ECO:0000313" key="1">
    <source>
        <dbReference type="EMBL" id="ABM77990.1"/>
    </source>
</evidence>
<dbReference type="Proteomes" id="UP000002274">
    <property type="component" value="Chromosome"/>
</dbReference>
<organism evidence="1 2">
    <name type="scientific">Prochlorococcus marinus (strain MIT 9303)</name>
    <dbReference type="NCBI Taxonomy" id="59922"/>
    <lineage>
        <taxon>Bacteria</taxon>
        <taxon>Bacillati</taxon>
        <taxon>Cyanobacteriota</taxon>
        <taxon>Cyanophyceae</taxon>
        <taxon>Synechococcales</taxon>
        <taxon>Prochlorococcaceae</taxon>
        <taxon>Prochlorococcus</taxon>
    </lineage>
</organism>
<reference evidence="1 2" key="1">
    <citation type="journal article" date="2007" name="PLoS Genet.">
        <title>Patterns and implications of gene gain and loss in the evolution of Prochlorococcus.</title>
        <authorList>
            <person name="Kettler G.C."/>
            <person name="Martiny A.C."/>
            <person name="Huang K."/>
            <person name="Zucker J."/>
            <person name="Coleman M.L."/>
            <person name="Rodrigue S."/>
            <person name="Chen F."/>
            <person name="Lapidus A."/>
            <person name="Ferriera S."/>
            <person name="Johnson J."/>
            <person name="Steglich C."/>
            <person name="Church G.M."/>
            <person name="Richardson P."/>
            <person name="Chisholm S.W."/>
        </authorList>
    </citation>
    <scope>NUCLEOTIDE SEQUENCE [LARGE SCALE GENOMIC DNA]</scope>
    <source>
        <strain evidence="1 2">MIT 9303</strain>
    </source>
</reference>
<name>A2C930_PROM3</name>
<evidence type="ECO:0008006" key="3">
    <source>
        <dbReference type="Google" id="ProtNLM"/>
    </source>
</evidence>
<accession>A2C930</accession>
<protein>
    <recommendedName>
        <fullName evidence="3">CopG-like ribbon-helix-helix domain-containing protein</fullName>
    </recommendedName>
</protein>
<dbReference type="RefSeq" id="WP_011825888.1">
    <property type="nucleotide sequence ID" value="NC_008820.1"/>
</dbReference>
<dbReference type="AlphaFoldDB" id="A2C930"/>
<dbReference type="HOGENOM" id="CLU_2993090_0_0_3"/>
<dbReference type="EMBL" id="CP000554">
    <property type="protein sequence ID" value="ABM77990.1"/>
    <property type="molecule type" value="Genomic_DNA"/>
</dbReference>
<proteinExistence type="predicted"/>
<dbReference type="STRING" id="59922.P9303_12421"/>
<gene>
    <name evidence="1" type="ordered locus">P9303_12421</name>
</gene>